<dbReference type="InterPro" id="IPR029032">
    <property type="entry name" value="AhpD-like"/>
</dbReference>
<dbReference type="AlphaFoldDB" id="A0AAE5AHC6"/>
<comment type="caution">
    <text evidence="1">The sequence shown here is derived from an EMBL/GenBank/DDBJ whole genome shotgun (WGS) entry which is preliminary data.</text>
</comment>
<organism evidence="1 2">
    <name type="scientific">Lyticum sinuosum</name>
    <dbReference type="NCBI Taxonomy" id="1332059"/>
    <lineage>
        <taxon>Bacteria</taxon>
        <taxon>Pseudomonadati</taxon>
        <taxon>Pseudomonadota</taxon>
        <taxon>Alphaproteobacteria</taxon>
        <taxon>Rickettsiales</taxon>
        <taxon>Lyticum</taxon>
    </lineage>
</organism>
<keyword evidence="2" id="KW-1185">Reference proteome</keyword>
<protein>
    <submittedName>
        <fullName evidence="1">Alkyl hydroperoxide reductase</fullName>
    </submittedName>
</protein>
<dbReference type="EMBL" id="JARGYU010000001">
    <property type="protein sequence ID" value="MDZ5760953.1"/>
    <property type="molecule type" value="Genomic_DNA"/>
</dbReference>
<name>A0AAE5AHC6_9RICK</name>
<dbReference type="Gene3D" id="1.20.1290.10">
    <property type="entry name" value="AhpD-like"/>
    <property type="match status" value="1"/>
</dbReference>
<gene>
    <name evidence="1" type="ORF">Lyticum_00109</name>
</gene>
<dbReference type="RefSeq" id="WP_322498388.1">
    <property type="nucleotide sequence ID" value="NZ_JARGYU010000001.1"/>
</dbReference>
<accession>A0AAE5AHC6</accession>
<sequence length="183" mass="20750">MSSLQILINRLPKYSQNLGIELKNLSVCHCNLTPEQFSGAILSIAYAIENERLLNYIKAYSKTIIDDDLVLECKKAVVIIKSLSLYTFNVKILDKSNKNKIFLVNDKKESKTKEFILFCYAASLIFKVNVLTSEYEQKIISLGFNETQLEMIYRLASVLDGIALSLFIESMGTYEFSGELTCS</sequence>
<evidence type="ECO:0000313" key="2">
    <source>
        <dbReference type="Proteomes" id="UP001289135"/>
    </source>
</evidence>
<dbReference type="Proteomes" id="UP001289135">
    <property type="component" value="Unassembled WGS sequence"/>
</dbReference>
<reference evidence="1" key="1">
    <citation type="submission" date="2023-02" db="EMBL/GenBank/DDBJ databases">
        <title>Host association and intracellularity evolved multiple times independently in the Rickettsiales.</title>
        <authorList>
            <person name="Castelli M."/>
            <person name="Nardi T."/>
            <person name="Gammuto L."/>
            <person name="Bellinzona G."/>
            <person name="Sabaneyeva E."/>
            <person name="Potekhin A."/>
            <person name="Serra V."/>
            <person name="Petroni G."/>
            <person name="Sassera D."/>
        </authorList>
    </citation>
    <scope>NUCLEOTIDE SEQUENCE</scope>
    <source>
        <strain evidence="1">USBL-36I1</strain>
    </source>
</reference>
<evidence type="ECO:0000313" key="1">
    <source>
        <dbReference type="EMBL" id="MDZ5760953.1"/>
    </source>
</evidence>
<proteinExistence type="predicted"/>